<name>A0AAD6MF14_9ROSI</name>
<organism evidence="1 2">
    <name type="scientific">Populus alba x Populus x berolinensis</name>
    <dbReference type="NCBI Taxonomy" id="444605"/>
    <lineage>
        <taxon>Eukaryota</taxon>
        <taxon>Viridiplantae</taxon>
        <taxon>Streptophyta</taxon>
        <taxon>Embryophyta</taxon>
        <taxon>Tracheophyta</taxon>
        <taxon>Spermatophyta</taxon>
        <taxon>Magnoliopsida</taxon>
        <taxon>eudicotyledons</taxon>
        <taxon>Gunneridae</taxon>
        <taxon>Pentapetalae</taxon>
        <taxon>rosids</taxon>
        <taxon>fabids</taxon>
        <taxon>Malpighiales</taxon>
        <taxon>Salicaceae</taxon>
        <taxon>Saliceae</taxon>
        <taxon>Populus</taxon>
    </lineage>
</organism>
<sequence>MQQLARFRDLTELEVCTALFFLSQQLSLFREGKALKTEVAQLSRKKMAAKKRKRGREKTWSRDISPGRYFIKNNILIGILHKMLGLHDNGLAAVARNSIQCLSEGDATSEVGASSETPCCRLSAGGVAFGAIGGGFAAEEQGQCTQEIAKQNV</sequence>
<gene>
    <name evidence="1" type="ORF">NC653_022352</name>
</gene>
<evidence type="ECO:0000313" key="2">
    <source>
        <dbReference type="Proteomes" id="UP001164929"/>
    </source>
</evidence>
<dbReference type="EMBL" id="JAQIZT010000009">
    <property type="protein sequence ID" value="KAJ6984091.1"/>
    <property type="molecule type" value="Genomic_DNA"/>
</dbReference>
<reference evidence="1" key="1">
    <citation type="journal article" date="2023" name="Mol. Ecol. Resour.">
        <title>Chromosome-level genome assembly of a triploid poplar Populus alba 'Berolinensis'.</title>
        <authorList>
            <person name="Chen S."/>
            <person name="Yu Y."/>
            <person name="Wang X."/>
            <person name="Wang S."/>
            <person name="Zhang T."/>
            <person name="Zhou Y."/>
            <person name="He R."/>
            <person name="Meng N."/>
            <person name="Wang Y."/>
            <person name="Liu W."/>
            <person name="Liu Z."/>
            <person name="Liu J."/>
            <person name="Guo Q."/>
            <person name="Huang H."/>
            <person name="Sederoff R.R."/>
            <person name="Wang G."/>
            <person name="Qu G."/>
            <person name="Chen S."/>
        </authorList>
    </citation>
    <scope>NUCLEOTIDE SEQUENCE</scope>
    <source>
        <strain evidence="1">SC-2020</strain>
    </source>
</reference>
<accession>A0AAD6MF14</accession>
<comment type="caution">
    <text evidence="1">The sequence shown here is derived from an EMBL/GenBank/DDBJ whole genome shotgun (WGS) entry which is preliminary data.</text>
</comment>
<proteinExistence type="predicted"/>
<protein>
    <submittedName>
        <fullName evidence="1">Uncharacterized protein</fullName>
    </submittedName>
</protein>
<dbReference type="AlphaFoldDB" id="A0AAD6MF14"/>
<evidence type="ECO:0000313" key="1">
    <source>
        <dbReference type="EMBL" id="KAJ6984091.1"/>
    </source>
</evidence>
<dbReference type="Proteomes" id="UP001164929">
    <property type="component" value="Chromosome 9"/>
</dbReference>
<keyword evidence="2" id="KW-1185">Reference proteome</keyword>